<evidence type="ECO:0000256" key="4">
    <source>
        <dbReference type="PROSITE-ProRule" id="PRU00504"/>
    </source>
</evidence>
<evidence type="ECO:0000313" key="5">
    <source>
        <dbReference type="EMBL" id="MCS0494489.1"/>
    </source>
</evidence>
<evidence type="ECO:0000256" key="1">
    <source>
        <dbReference type="ARBA" id="ARBA00022729"/>
    </source>
</evidence>
<dbReference type="SUPFAM" id="SSF101898">
    <property type="entry name" value="NHL repeat"/>
    <property type="match status" value="1"/>
</dbReference>
<evidence type="ECO:0000256" key="3">
    <source>
        <dbReference type="ARBA" id="ARBA00023180"/>
    </source>
</evidence>
<evidence type="ECO:0000313" key="6">
    <source>
        <dbReference type="Proteomes" id="UP001151088"/>
    </source>
</evidence>
<dbReference type="InterPro" id="IPR001258">
    <property type="entry name" value="NHL_repeat"/>
</dbReference>
<keyword evidence="1" id="KW-0732">Signal</keyword>
<dbReference type="GO" id="GO:0016829">
    <property type="term" value="F:lyase activity"/>
    <property type="evidence" value="ECO:0007669"/>
    <property type="project" value="UniProtKB-KW"/>
</dbReference>
<dbReference type="PANTHER" id="PTHR10680">
    <property type="entry name" value="PEPTIDYL-GLYCINE ALPHA-AMIDATING MONOOXYGENASE"/>
    <property type="match status" value="1"/>
</dbReference>
<keyword evidence="6" id="KW-1185">Reference proteome</keyword>
<dbReference type="Proteomes" id="UP001151088">
    <property type="component" value="Unassembled WGS sequence"/>
</dbReference>
<protein>
    <submittedName>
        <fullName evidence="5">Peptidyl-alpha-hydroxyglycine alpha-amidating lyase family protein</fullName>
    </submittedName>
</protein>
<dbReference type="Gene3D" id="2.120.10.30">
    <property type="entry name" value="TolB, C-terminal domain"/>
    <property type="match status" value="1"/>
</dbReference>
<gene>
    <name evidence="5" type="ORF">NVS89_05215</name>
</gene>
<keyword evidence="2" id="KW-0677">Repeat</keyword>
<dbReference type="RefSeq" id="WP_258731445.1">
    <property type="nucleotide sequence ID" value="NZ_JANTHZ010000001.1"/>
</dbReference>
<keyword evidence="5" id="KW-0456">Lyase</keyword>
<dbReference type="Pfam" id="PF01436">
    <property type="entry name" value="NHL"/>
    <property type="match status" value="1"/>
</dbReference>
<keyword evidence="3" id="KW-0325">Glycoprotein</keyword>
<dbReference type="EMBL" id="JANTHZ010000001">
    <property type="protein sequence ID" value="MCS0494489.1"/>
    <property type="molecule type" value="Genomic_DNA"/>
</dbReference>
<dbReference type="PANTHER" id="PTHR10680:SF38">
    <property type="entry name" value="BLL1368 PROTEIN"/>
    <property type="match status" value="1"/>
</dbReference>
<evidence type="ECO:0000256" key="2">
    <source>
        <dbReference type="ARBA" id="ARBA00022737"/>
    </source>
</evidence>
<organism evidence="5 6">
    <name type="scientific">Ancylobacter mangrovi</name>
    <dbReference type="NCBI Taxonomy" id="2972472"/>
    <lineage>
        <taxon>Bacteria</taxon>
        <taxon>Pseudomonadati</taxon>
        <taxon>Pseudomonadota</taxon>
        <taxon>Alphaproteobacteria</taxon>
        <taxon>Hyphomicrobiales</taxon>
        <taxon>Xanthobacteraceae</taxon>
        <taxon>Ancylobacter</taxon>
    </lineage>
</organism>
<sequence length="326" mass="36361">METLEQNIVLGTGTYRYEPLADWAKLPPGWTLGEVPSVAIDARDRVYVFNRGERPLIVFDREGNVLDSWGEDLFSKPHGLHIGPDQTIYCTDEGTHTVTRCTLDGRVLLRIGTPDQPSPRMSNRPFNRCTHTALAPNGDIYVSDGYGNAAIHKYDPDGRYLMSWGTCGSGPGEFNLPHKIACDDDGWVYVVDRENHRVQVFDGNGRYETQWNNLHRPGGMCMVGRTDPLFFLGELPPHLAHNRDYPNLGPRISIVQNGRLVGRLDSHEGAGNGLGQFTSPHGLAVDSHGDLYVGQVTRSTWPLLFPGRPLPEQPTMLKKLRRLPEA</sequence>
<feature type="repeat" description="NHL" evidence="4">
    <location>
        <begin position="165"/>
        <end position="204"/>
    </location>
</feature>
<dbReference type="AlphaFoldDB" id="A0A9X2P9E7"/>
<comment type="caution">
    <text evidence="5">The sequence shown here is derived from an EMBL/GenBank/DDBJ whole genome shotgun (WGS) entry which is preliminary data.</text>
</comment>
<reference evidence="5" key="1">
    <citation type="submission" date="2022-08" db="EMBL/GenBank/DDBJ databases">
        <authorList>
            <person name="Li F."/>
        </authorList>
    </citation>
    <scope>NUCLEOTIDE SEQUENCE</scope>
    <source>
        <strain evidence="5">MQZ15Z-1</strain>
    </source>
</reference>
<dbReference type="PROSITE" id="PS51125">
    <property type="entry name" value="NHL"/>
    <property type="match status" value="1"/>
</dbReference>
<dbReference type="CDD" id="cd14958">
    <property type="entry name" value="NHL_PAL_like"/>
    <property type="match status" value="1"/>
</dbReference>
<proteinExistence type="predicted"/>
<dbReference type="InterPro" id="IPR011042">
    <property type="entry name" value="6-blade_b-propeller_TolB-like"/>
</dbReference>
<accession>A0A9X2P9E7</accession>
<name>A0A9X2P9E7_9HYPH</name>